<accession>A0ABR2WMZ6</accession>
<comment type="caution">
    <text evidence="1">The sequence shown here is derived from an EMBL/GenBank/DDBJ whole genome shotgun (WGS) entry which is preliminary data.</text>
</comment>
<sequence>MLELPSHIYPTRFLLPDPPDLYHEMVIQIPNGPLQFETSSESDSLDAGDTLSPGTAAGAVAGCCVCVCGTSL</sequence>
<dbReference type="Proteomes" id="UP001479436">
    <property type="component" value="Unassembled WGS sequence"/>
</dbReference>
<reference evidence="1 2" key="1">
    <citation type="submission" date="2023-04" db="EMBL/GenBank/DDBJ databases">
        <title>Genome of Basidiobolus ranarum AG-B5.</title>
        <authorList>
            <person name="Stajich J.E."/>
            <person name="Carter-House D."/>
            <person name="Gryganskyi A."/>
        </authorList>
    </citation>
    <scope>NUCLEOTIDE SEQUENCE [LARGE SCALE GENOMIC DNA]</scope>
    <source>
        <strain evidence="1 2">AG-B5</strain>
    </source>
</reference>
<feature type="non-terminal residue" evidence="1">
    <location>
        <position position="72"/>
    </location>
</feature>
<organism evidence="1 2">
    <name type="scientific">Basidiobolus ranarum</name>
    <dbReference type="NCBI Taxonomy" id="34480"/>
    <lineage>
        <taxon>Eukaryota</taxon>
        <taxon>Fungi</taxon>
        <taxon>Fungi incertae sedis</taxon>
        <taxon>Zoopagomycota</taxon>
        <taxon>Entomophthoromycotina</taxon>
        <taxon>Basidiobolomycetes</taxon>
        <taxon>Basidiobolales</taxon>
        <taxon>Basidiobolaceae</taxon>
        <taxon>Basidiobolus</taxon>
    </lineage>
</organism>
<name>A0ABR2WMZ6_9FUNG</name>
<evidence type="ECO:0000313" key="1">
    <source>
        <dbReference type="EMBL" id="KAK9762898.1"/>
    </source>
</evidence>
<proteinExistence type="predicted"/>
<gene>
    <name evidence="1" type="ORF">K7432_010898</name>
</gene>
<evidence type="ECO:0000313" key="2">
    <source>
        <dbReference type="Proteomes" id="UP001479436"/>
    </source>
</evidence>
<dbReference type="EMBL" id="JASJQH010000790">
    <property type="protein sequence ID" value="KAK9762898.1"/>
    <property type="molecule type" value="Genomic_DNA"/>
</dbReference>
<keyword evidence="2" id="KW-1185">Reference proteome</keyword>
<protein>
    <submittedName>
        <fullName evidence="1">Uncharacterized protein</fullName>
    </submittedName>
</protein>